<dbReference type="PROSITE" id="PS51257">
    <property type="entry name" value="PROKAR_LIPOPROTEIN"/>
    <property type="match status" value="1"/>
</dbReference>
<organism evidence="2 3">
    <name type="scientific">Pseudomonas putida</name>
    <name type="common">Arthrobacter siderocapsulatus</name>
    <dbReference type="NCBI Taxonomy" id="303"/>
    <lineage>
        <taxon>Bacteria</taxon>
        <taxon>Pseudomonadati</taxon>
        <taxon>Pseudomonadota</taxon>
        <taxon>Gammaproteobacteria</taxon>
        <taxon>Pseudomonadales</taxon>
        <taxon>Pseudomonadaceae</taxon>
        <taxon>Pseudomonas</taxon>
    </lineage>
</organism>
<reference evidence="2 3" key="1">
    <citation type="submission" date="2017-04" db="EMBL/GenBank/DDBJ databases">
        <title>Presence of VIM-2 positive Pseudomonas species in chickens and their surrounding environment.</title>
        <authorList>
            <person name="Zhang R."/>
        </authorList>
    </citation>
    <scope>NUCLEOTIDE SEQUENCE [LARGE SCALE GENOMIC DNA]</scope>
    <source>
        <strain evidence="2 3">DZ-C18</strain>
    </source>
</reference>
<proteinExistence type="predicted"/>
<sequence>MNLLPRLALPLAILALVAACALLASPWMGQGFELADLSTDSQHRLTRQLEDGSLLTLDASSSVDVEFDAQQRHLQLLAGQVLLEVAPGDPRPFRVGTPEGTLRPLDARLIIEHLGNATQVSVLHGRVELLGAGRHLSLSRGQQLRFSAGEPGTLEVVDTGMLQAAWHLQRLPAAGQPLVTTLERLARHRQGVLLFDREALQGLRVPYDLPQDDSDQALADLQADLPISVHRFTRWLTVVSKVDSQK</sequence>
<dbReference type="AlphaFoldDB" id="A0A1X0ZNU9"/>
<dbReference type="InterPro" id="IPR006860">
    <property type="entry name" value="FecR"/>
</dbReference>
<dbReference type="InterPro" id="IPR012373">
    <property type="entry name" value="Ferrdict_sens_TM"/>
</dbReference>
<dbReference type="PANTHER" id="PTHR30273">
    <property type="entry name" value="PERIPLASMIC SIGNAL SENSOR AND SIGMA FACTOR ACTIVATOR FECR-RELATED"/>
    <property type="match status" value="1"/>
</dbReference>
<comment type="caution">
    <text evidence="2">The sequence shown here is derived from an EMBL/GenBank/DDBJ whole genome shotgun (WGS) entry which is preliminary data.</text>
</comment>
<gene>
    <name evidence="2" type="ORF">B7H17_22630</name>
</gene>
<dbReference type="Pfam" id="PF04773">
    <property type="entry name" value="FecR"/>
    <property type="match status" value="1"/>
</dbReference>
<dbReference type="GO" id="GO:0016989">
    <property type="term" value="F:sigma factor antagonist activity"/>
    <property type="evidence" value="ECO:0007669"/>
    <property type="project" value="TreeGrafter"/>
</dbReference>
<name>A0A1X0ZNU9_PSEPU</name>
<dbReference type="EMBL" id="NBWC01000041">
    <property type="protein sequence ID" value="ORL60062.1"/>
    <property type="molecule type" value="Genomic_DNA"/>
</dbReference>
<evidence type="ECO:0000313" key="2">
    <source>
        <dbReference type="EMBL" id="ORL60062.1"/>
    </source>
</evidence>
<protein>
    <recommendedName>
        <fullName evidence="1">FecR protein domain-containing protein</fullName>
    </recommendedName>
</protein>
<feature type="domain" description="FecR protein" evidence="1">
    <location>
        <begin position="36"/>
        <end position="128"/>
    </location>
</feature>
<dbReference type="Proteomes" id="UP000193675">
    <property type="component" value="Unassembled WGS sequence"/>
</dbReference>
<dbReference type="Gene3D" id="2.60.120.1440">
    <property type="match status" value="1"/>
</dbReference>
<accession>A0A1X0ZNU9</accession>
<dbReference type="PANTHER" id="PTHR30273:SF2">
    <property type="entry name" value="PROTEIN FECR"/>
    <property type="match status" value="1"/>
</dbReference>
<dbReference type="OrthoDB" id="1099576at2"/>
<evidence type="ECO:0000259" key="1">
    <source>
        <dbReference type="Pfam" id="PF04773"/>
    </source>
</evidence>
<dbReference type="RefSeq" id="WP_084858813.1">
    <property type="nucleotide sequence ID" value="NZ_JAOTEI010000162.1"/>
</dbReference>
<evidence type="ECO:0000313" key="3">
    <source>
        <dbReference type="Proteomes" id="UP000193675"/>
    </source>
</evidence>